<sequence length="120" mass="12879">MIYRNRRPSAPVPGSGHTSASPSVATSTTRVAKASDSHASGLGHGFSTSTLNSSVSATPQQKIVQVLVQRIKLKLPYNSGMDLIELESDTATQQAVEALFFFHGQLGHHCLRLSASFWRG</sequence>
<name>A0A8H6VTX0_MYCCL</name>
<comment type="caution">
    <text evidence="2">The sequence shown here is derived from an EMBL/GenBank/DDBJ whole genome shotgun (WGS) entry which is preliminary data.</text>
</comment>
<organism evidence="2 3">
    <name type="scientific">Mycena chlorophos</name>
    <name type="common">Agaric fungus</name>
    <name type="synonym">Agaricus chlorophos</name>
    <dbReference type="NCBI Taxonomy" id="658473"/>
    <lineage>
        <taxon>Eukaryota</taxon>
        <taxon>Fungi</taxon>
        <taxon>Dikarya</taxon>
        <taxon>Basidiomycota</taxon>
        <taxon>Agaricomycotina</taxon>
        <taxon>Agaricomycetes</taxon>
        <taxon>Agaricomycetidae</taxon>
        <taxon>Agaricales</taxon>
        <taxon>Marasmiineae</taxon>
        <taxon>Mycenaceae</taxon>
        <taxon>Mycena</taxon>
    </lineage>
</organism>
<evidence type="ECO:0000313" key="3">
    <source>
        <dbReference type="Proteomes" id="UP000613580"/>
    </source>
</evidence>
<proteinExistence type="predicted"/>
<evidence type="ECO:0000256" key="1">
    <source>
        <dbReference type="SAM" id="MobiDB-lite"/>
    </source>
</evidence>
<gene>
    <name evidence="2" type="ORF">HMN09_01174900</name>
</gene>
<dbReference type="Proteomes" id="UP000613580">
    <property type="component" value="Unassembled WGS sequence"/>
</dbReference>
<feature type="compositionally biased region" description="Low complexity" evidence="1">
    <location>
        <begin position="18"/>
        <end position="32"/>
    </location>
</feature>
<accession>A0A8H6VTX0</accession>
<keyword evidence="3" id="KW-1185">Reference proteome</keyword>
<protein>
    <submittedName>
        <fullName evidence="2">Uncharacterized protein</fullName>
    </submittedName>
</protein>
<dbReference type="AlphaFoldDB" id="A0A8H6VTX0"/>
<feature type="region of interest" description="Disordered" evidence="1">
    <location>
        <begin position="1"/>
        <end position="45"/>
    </location>
</feature>
<evidence type="ECO:0000313" key="2">
    <source>
        <dbReference type="EMBL" id="KAF7293792.1"/>
    </source>
</evidence>
<dbReference type="EMBL" id="JACAZE010000020">
    <property type="protein sequence ID" value="KAF7293792.1"/>
    <property type="molecule type" value="Genomic_DNA"/>
</dbReference>
<dbReference type="OrthoDB" id="3059839at2759"/>
<reference evidence="2" key="1">
    <citation type="submission" date="2020-05" db="EMBL/GenBank/DDBJ databases">
        <title>Mycena genomes resolve the evolution of fungal bioluminescence.</title>
        <authorList>
            <person name="Tsai I.J."/>
        </authorList>
    </citation>
    <scope>NUCLEOTIDE SEQUENCE</scope>
    <source>
        <strain evidence="2">110903Hualien_Pintung</strain>
    </source>
</reference>